<dbReference type="Gene3D" id="3.30.800.10">
    <property type="entry name" value="Phosphatidylinositol Phosphate Kinase II Beta"/>
    <property type="match status" value="1"/>
</dbReference>
<dbReference type="SUPFAM" id="SSF52029">
    <property type="entry name" value="GroEL apical domain-like"/>
    <property type="match status" value="1"/>
</dbReference>
<evidence type="ECO:0000256" key="5">
    <source>
        <dbReference type="ARBA" id="ARBA00022840"/>
    </source>
</evidence>
<dbReference type="InterPro" id="IPR027410">
    <property type="entry name" value="TCP-1-like_intermed_sf"/>
</dbReference>
<evidence type="ECO:0000256" key="4">
    <source>
        <dbReference type="ARBA" id="ARBA00022777"/>
    </source>
</evidence>
<feature type="compositionally biased region" description="Acidic residues" evidence="7">
    <location>
        <begin position="128"/>
        <end position="138"/>
    </location>
</feature>
<evidence type="ECO:0000313" key="9">
    <source>
        <dbReference type="Proteomes" id="UP000694930"/>
    </source>
</evidence>
<dbReference type="SUPFAM" id="SSF54849">
    <property type="entry name" value="GroEL-intermediate domain like"/>
    <property type="match status" value="1"/>
</dbReference>
<feature type="domain" description="PIPK" evidence="8">
    <location>
        <begin position="1278"/>
        <end position="1598"/>
    </location>
</feature>
<keyword evidence="9" id="KW-1185">Reference proteome</keyword>
<feature type="region of interest" description="Disordered" evidence="7">
    <location>
        <begin position="1"/>
        <end position="21"/>
    </location>
</feature>
<accession>A0ABM1UYW9</accession>
<dbReference type="InterPro" id="IPR027483">
    <property type="entry name" value="PInositol-4-P-4/5-kinase_C_sf"/>
</dbReference>
<dbReference type="PANTHER" id="PTHR45748">
    <property type="entry name" value="1-PHOSPHATIDYLINOSITOL 3-PHOSPHATE 5-KINASE-RELATED"/>
    <property type="match status" value="1"/>
</dbReference>
<dbReference type="InterPro" id="IPR027409">
    <property type="entry name" value="GroEL-like_apical_dom_sf"/>
</dbReference>
<sequence length="1661" mass="185426">MEKLESGNSSKFNDRDSVQLRQLCREMPDNSILMINPAASLPSLNSSGSCCSDFSVDANSDVRVYVDECSTDSSQEDFSSAIGRDAEQTRTGNSEEPNDSRNERYDNDEAGTSCNDEFDAQFWFPPQPEDDDDDIEDSVANYDDDECVDGQKWGSPASLISFGEEDFGSYKLKEERRKALQEVMNMKLKAFVSGHLKSFGVAASVKEGDNWVDIITSLSWEAASFVKPDSTEGKMNPIEYVKIKCISTGSRSQSRFVRGLVFKKHAAHKHMPTKYDKPRLLLIEGALGLSRKSELSSFQESVQQEKDSVKSILDMIERYQPNVVLVENAVSRDIQESILKKGVTLVFDMKQHRLEKVARCTGSLSADILVSQKLRQCDSFHFEKFVEEHSASGDAGKKPSKTLMFIEGCPTRLGCTILLMGSNSDELKKIKHVVKDAIIVAYNLILETSFLLDQKAMFSTLPLSQEVNLTLGNETPSVSDGQGIISNTEEHVGEISSSGTVDIPISNGFHEEISHKLDAESESLQYEPYNPVVLSGLSSISSSVRRIMGNKFPLFSTSHQSMSSYFSLNGTTKDDQVQADVQVSNMPDLIHSEAEQKTSFDGVKAPEKEQHHTPLVSQVESLELEGSGEQLEDQEHMKDNVASLLDSESILVLMSCRNASKGIMCKHSRFSRIKFYQDFDIPLEKFLQDNLLNQKECKTCGESPEAHIFHYAHHNKLLTIQVRCLPMDKGLRGEHEGKLWMWSRCCKCKSQNGSSSSTKRVLISTGSRGFSFGKFLELSFSNPSFFSGLSACGHSFDKDFLYFFGLGRMVAMFKYSTVTTYSVFLPPKKLEFSSSIKGEFLMQEFNDVYLKGIMMFVDLEKALKAVESHVGTVLNLQGSVIKFSEIENMLKEERSQFEVDVQNVIEDGIQDVMVYKHLSLNRMRLDLLLESCVWDRRLHSLLSSYYMDGSLLSSYYMDGDSKAINPKQSTLPDIEPISQKEKLGKYSGERDANGAEANLGGGDEALEDCHDINIEFAADSSAEENNGTEAIKEHLDRNCDLKLNLVSTEANGSLIVEIPVEASVGGFREQNGSLNLSAFTEVIELSTAAKTTGNGSSIEDPAGKFECLHSGDENNLQSNLPSPTHLQLENPSVSSTNGRSASDSMDPQRSKSIASILSNIENDKGWWAPFPEIRHKYMKDLQRGYLPKLGYITTHAVETTAYKLAIDEGARVHIPLGNDKYIVSDYEDEFSSIIACALASLKDLPIVGEDLRDVGRKDRVIDDKAHESSQGIMRLFSLAPHFSSSSSLDLEGIQSTQVSEQTRSSSMNGLDMLNSLVSFSTLHPEVSMGSGKLPGKRKYSVICLYASEFSHLRGRCCPSEVDYIASLSRCKKWDAKGGKSKSLFAKTLDDRLIIKEIQRIEFESFLKFGPNYFEYMEQCYEKGNQTCLAKVLGIYQVIVRPAKSGKETRHDLMVMENLSFGRNITRQYDLKGALHARFNSAGSSDGDVLLDQNFVNDMKISPLYVGTRSKRNLQRAVWNDCGFLNSVNVMDYSLLVGVDTQRRELVCGIIDYLRQYTWDKQIENWVKSSLVVPKNQLPTVLSPREYKKRFRKFIDTHFLSVPENWCSQRPSNPCILCGTAGTNAPPESKYENANSKGQEEHRHESSGTQSTAHGNQNDISA</sequence>
<evidence type="ECO:0000313" key="13">
    <source>
        <dbReference type="RefSeq" id="XP_027768686.1"/>
    </source>
</evidence>
<dbReference type="EC" id="2.7.1.150" evidence="1"/>
<feature type="compositionally biased region" description="Polar residues" evidence="7">
    <location>
        <begin position="1113"/>
        <end position="1148"/>
    </location>
</feature>
<feature type="compositionally biased region" description="Polar residues" evidence="7">
    <location>
        <begin position="1646"/>
        <end position="1661"/>
    </location>
</feature>
<evidence type="ECO:0000256" key="7">
    <source>
        <dbReference type="SAM" id="MobiDB-lite"/>
    </source>
</evidence>
<organism evidence="9 14">
    <name type="scientific">Solanum pennellii</name>
    <name type="common">Tomato</name>
    <name type="synonym">Lycopersicon pennellii</name>
    <dbReference type="NCBI Taxonomy" id="28526"/>
    <lineage>
        <taxon>Eukaryota</taxon>
        <taxon>Viridiplantae</taxon>
        <taxon>Streptophyta</taxon>
        <taxon>Embryophyta</taxon>
        <taxon>Tracheophyta</taxon>
        <taxon>Spermatophyta</taxon>
        <taxon>Magnoliopsida</taxon>
        <taxon>eudicotyledons</taxon>
        <taxon>Gunneridae</taxon>
        <taxon>Pentapetalae</taxon>
        <taxon>asterids</taxon>
        <taxon>lamiids</taxon>
        <taxon>Solanales</taxon>
        <taxon>Solanaceae</taxon>
        <taxon>Solanoideae</taxon>
        <taxon>Solaneae</taxon>
        <taxon>Solanum</taxon>
        <taxon>Solanum subgen. Lycopersicon</taxon>
    </lineage>
</organism>
<keyword evidence="3 6" id="KW-0547">Nucleotide-binding</keyword>
<gene>
    <name evidence="10 11 12 13 14" type="primary">LOC107004820</name>
</gene>
<feature type="compositionally biased region" description="Basic and acidic residues" evidence="7">
    <location>
        <begin position="12"/>
        <end position="21"/>
    </location>
</feature>
<evidence type="ECO:0000256" key="1">
    <source>
        <dbReference type="ARBA" id="ARBA00012009"/>
    </source>
</evidence>
<feature type="compositionally biased region" description="Basic and acidic residues" evidence="7">
    <location>
        <begin position="98"/>
        <end position="107"/>
    </location>
</feature>
<dbReference type="RefSeq" id="XP_015058675.1">
    <property type="nucleotide sequence ID" value="XM_015203189.2"/>
</dbReference>
<dbReference type="RefSeq" id="XP_015058674.1">
    <property type="nucleotide sequence ID" value="XM_015203188.2"/>
</dbReference>
<dbReference type="CDD" id="cd03334">
    <property type="entry name" value="Fab1_TCP"/>
    <property type="match status" value="1"/>
</dbReference>
<dbReference type="SUPFAM" id="SSF56104">
    <property type="entry name" value="SAICAR synthase-like"/>
    <property type="match status" value="1"/>
</dbReference>
<keyword evidence="4 6" id="KW-0418">Kinase</keyword>
<keyword evidence="5 6" id="KW-0067">ATP-binding</keyword>
<dbReference type="Pfam" id="PF00118">
    <property type="entry name" value="Cpn60_TCP1"/>
    <property type="match status" value="1"/>
</dbReference>
<evidence type="ECO:0000313" key="10">
    <source>
        <dbReference type="RefSeq" id="XP_015058673.1"/>
    </source>
</evidence>
<dbReference type="InterPro" id="IPR002423">
    <property type="entry name" value="Cpn60/GroEL/TCP-1"/>
</dbReference>
<evidence type="ECO:0000313" key="11">
    <source>
        <dbReference type="RefSeq" id="XP_015058674.1"/>
    </source>
</evidence>
<evidence type="ECO:0000259" key="8">
    <source>
        <dbReference type="PROSITE" id="PS51455"/>
    </source>
</evidence>
<reference evidence="9" key="1">
    <citation type="journal article" date="2014" name="Nat. Genet.">
        <title>The genome of the stress-tolerant wild tomato species Solanum pennellii.</title>
        <authorList>
            <person name="Bolger A."/>
            <person name="Scossa F."/>
            <person name="Bolger M.E."/>
            <person name="Lanz C."/>
            <person name="Maumus F."/>
            <person name="Tohge T."/>
            <person name="Quesneville H."/>
            <person name="Alseekh S."/>
            <person name="Sorensen I."/>
            <person name="Lichtenstein G."/>
            <person name="Fich E.A."/>
            <person name="Conte M."/>
            <person name="Keller H."/>
            <person name="Schneeberger K."/>
            <person name="Schwacke R."/>
            <person name="Ofner I."/>
            <person name="Vrebalov J."/>
            <person name="Xu Y."/>
            <person name="Osorio S."/>
            <person name="Aflitos S.A."/>
            <person name="Schijlen E."/>
            <person name="Jimenez-Gomez J.M."/>
            <person name="Ryngajllo M."/>
            <person name="Kimura S."/>
            <person name="Kumar R."/>
            <person name="Koenig D."/>
            <person name="Headland L.R."/>
            <person name="Maloof J.N."/>
            <person name="Sinha N."/>
            <person name="van Ham R.C."/>
            <person name="Lankhorst R.K."/>
            <person name="Mao L."/>
            <person name="Vogel A."/>
            <person name="Arsova B."/>
            <person name="Panstruga R."/>
            <person name="Fei Z."/>
            <person name="Rose J.K."/>
            <person name="Zamir D."/>
            <person name="Carrari F."/>
            <person name="Giovannoni J.J."/>
            <person name="Weigel D."/>
            <person name="Usadel B."/>
            <person name="Fernie A.R."/>
        </authorList>
    </citation>
    <scope>NUCLEOTIDE SEQUENCE [LARGE SCALE GENOMIC DNA]</scope>
</reference>
<evidence type="ECO:0000256" key="6">
    <source>
        <dbReference type="PROSITE-ProRule" id="PRU00781"/>
    </source>
</evidence>
<dbReference type="CDD" id="cd17300">
    <property type="entry name" value="PIPKc_PIKfyve"/>
    <property type="match status" value="1"/>
</dbReference>
<dbReference type="RefSeq" id="XP_027768687.1">
    <property type="nucleotide sequence ID" value="XM_027912886.1"/>
</dbReference>
<evidence type="ECO:0000313" key="12">
    <source>
        <dbReference type="RefSeq" id="XP_015058675.1"/>
    </source>
</evidence>
<dbReference type="PANTHER" id="PTHR45748:SF25">
    <property type="entry name" value="1-PHOSPHATIDYLINOSITOL-3-PHOSPHATE 5-KINASE"/>
    <property type="match status" value="1"/>
</dbReference>
<evidence type="ECO:0000256" key="2">
    <source>
        <dbReference type="ARBA" id="ARBA00022679"/>
    </source>
</evidence>
<dbReference type="SMART" id="SM00330">
    <property type="entry name" value="PIPKc"/>
    <property type="match status" value="1"/>
</dbReference>
<dbReference type="GeneID" id="107004820"/>
<dbReference type="Gene3D" id="3.30.810.10">
    <property type="entry name" value="2-Layer Sandwich"/>
    <property type="match status" value="1"/>
</dbReference>
<feature type="region of interest" description="Disordered" evidence="7">
    <location>
        <begin position="1106"/>
        <end position="1148"/>
    </location>
</feature>
<dbReference type="RefSeq" id="XP_027768686.1">
    <property type="nucleotide sequence ID" value="XM_027912885.1"/>
</dbReference>
<dbReference type="InterPro" id="IPR044769">
    <property type="entry name" value="PIKfyve_PIPKc"/>
</dbReference>
<dbReference type="Proteomes" id="UP000694930">
    <property type="component" value="Chromosome 11"/>
</dbReference>
<dbReference type="RefSeq" id="XP_015058673.1">
    <property type="nucleotide sequence ID" value="XM_015203187.2"/>
</dbReference>
<name>A0ABM1UYW9_SOLPN</name>
<dbReference type="Gene3D" id="3.50.7.10">
    <property type="entry name" value="GroEL"/>
    <property type="match status" value="1"/>
</dbReference>
<protein>
    <recommendedName>
        <fullName evidence="1">1-phosphatidylinositol-3-phosphate 5-kinase</fullName>
        <ecNumber evidence="1">2.7.1.150</ecNumber>
    </recommendedName>
</protein>
<keyword evidence="2 6" id="KW-0808">Transferase</keyword>
<proteinExistence type="predicted"/>
<dbReference type="InterPro" id="IPR027484">
    <property type="entry name" value="PInositol-4-P-5-kinase_N"/>
</dbReference>
<feature type="region of interest" description="Disordered" evidence="7">
    <location>
        <begin position="74"/>
        <end position="138"/>
    </location>
</feature>
<reference evidence="10 11" key="2">
    <citation type="submission" date="2025-05" db="UniProtKB">
        <authorList>
            <consortium name="RefSeq"/>
        </authorList>
    </citation>
    <scope>IDENTIFICATION</scope>
</reference>
<evidence type="ECO:0000256" key="3">
    <source>
        <dbReference type="ARBA" id="ARBA00022741"/>
    </source>
</evidence>
<evidence type="ECO:0000313" key="14">
    <source>
        <dbReference type="RefSeq" id="XP_027768687.1"/>
    </source>
</evidence>
<feature type="compositionally biased region" description="Polar residues" evidence="7">
    <location>
        <begin position="1"/>
        <end position="11"/>
    </location>
</feature>
<dbReference type="InterPro" id="IPR002498">
    <property type="entry name" value="PInositol-4-P-4/5-kinase_core"/>
</dbReference>
<dbReference type="Pfam" id="PF01504">
    <property type="entry name" value="PIP5K"/>
    <property type="match status" value="2"/>
</dbReference>
<feature type="region of interest" description="Disordered" evidence="7">
    <location>
        <begin position="1623"/>
        <end position="1661"/>
    </location>
</feature>
<dbReference type="PROSITE" id="PS51455">
    <property type="entry name" value="PIPK"/>
    <property type="match status" value="1"/>
</dbReference>